<evidence type="ECO:0000313" key="9">
    <source>
        <dbReference type="EMBL" id="KAJ7084646.1"/>
    </source>
</evidence>
<keyword evidence="6" id="KW-0560">Oxidoreductase</keyword>
<comment type="similarity">
    <text evidence="2">Belongs to the zinc-containing alcohol dehydrogenase family.</text>
</comment>
<dbReference type="InterPro" id="IPR011032">
    <property type="entry name" value="GroES-like_sf"/>
</dbReference>
<protein>
    <recommendedName>
        <fullName evidence="3">alcohol dehydrogenase</fullName>
        <ecNumber evidence="3">1.1.1.1</ecNumber>
    </recommendedName>
</protein>
<keyword evidence="7" id="KW-0520">NAD</keyword>
<feature type="domain" description="Enoyl reductase (ER)" evidence="8">
    <location>
        <begin position="65"/>
        <end position="404"/>
    </location>
</feature>
<name>A0AAD6U4V9_9AGAR</name>
<sequence length="406" mass="42854">MANVPLQICRAWRLSARPPSPIHFVSCAHFEELPDSIKRAQSLPSCRLPMAPIIPQKARAAVIVGFDQDLVLKDDQAVLQPSELAPGECLVKIDYAGVCHSDLHVKEGGWGPVKLPLVGGHEGIGHIVAIGSHTVRSPVEIGDRVGVKWIANACLKCEMCRTGNEPCCTVAKVMTHGFGVDGSFADYVLSYVDYVTPIPENLDSAAATPLLCAGLTIYKALKETNVKIGNWVAIPGAGGGLGHLGIQYAIAMGLRVIAIDTGDAKRELCMTLGAEKWIDFKTSTDIVKDVKEATGGLGPHAAVVVASDAGPVNQAVMYLRPRGTLIAVGLPSGGATFNVPIGVLVGKCLTITGSAIGNRQDAAEALEIAARGKVSCHYEVRDFKEVNSVFAELAAQKIAGRVVLKM</sequence>
<keyword evidence="10" id="KW-1185">Reference proteome</keyword>
<evidence type="ECO:0000256" key="4">
    <source>
        <dbReference type="ARBA" id="ARBA00022723"/>
    </source>
</evidence>
<proteinExistence type="inferred from homology"/>
<dbReference type="GO" id="GO:0046872">
    <property type="term" value="F:metal ion binding"/>
    <property type="evidence" value="ECO:0007669"/>
    <property type="project" value="UniProtKB-KW"/>
</dbReference>
<evidence type="ECO:0000256" key="6">
    <source>
        <dbReference type="ARBA" id="ARBA00023002"/>
    </source>
</evidence>
<comment type="caution">
    <text evidence="9">The sequence shown here is derived from an EMBL/GenBank/DDBJ whole genome shotgun (WGS) entry which is preliminary data.</text>
</comment>
<evidence type="ECO:0000256" key="7">
    <source>
        <dbReference type="ARBA" id="ARBA00023027"/>
    </source>
</evidence>
<dbReference type="Proteomes" id="UP001222325">
    <property type="component" value="Unassembled WGS sequence"/>
</dbReference>
<dbReference type="InterPro" id="IPR020843">
    <property type="entry name" value="ER"/>
</dbReference>
<evidence type="ECO:0000313" key="10">
    <source>
        <dbReference type="Proteomes" id="UP001222325"/>
    </source>
</evidence>
<evidence type="ECO:0000256" key="5">
    <source>
        <dbReference type="ARBA" id="ARBA00022833"/>
    </source>
</evidence>
<dbReference type="Gene3D" id="3.90.180.10">
    <property type="entry name" value="Medium-chain alcohol dehydrogenases, catalytic domain"/>
    <property type="match status" value="1"/>
</dbReference>
<dbReference type="InterPro" id="IPR013149">
    <property type="entry name" value="ADH-like_C"/>
</dbReference>
<evidence type="ECO:0000256" key="1">
    <source>
        <dbReference type="ARBA" id="ARBA00001947"/>
    </source>
</evidence>
<reference evidence="9" key="1">
    <citation type="submission" date="2023-03" db="EMBL/GenBank/DDBJ databases">
        <title>Massive genome expansion in bonnet fungi (Mycena s.s.) driven by repeated elements and novel gene families across ecological guilds.</title>
        <authorList>
            <consortium name="Lawrence Berkeley National Laboratory"/>
            <person name="Harder C.B."/>
            <person name="Miyauchi S."/>
            <person name="Viragh M."/>
            <person name="Kuo A."/>
            <person name="Thoen E."/>
            <person name="Andreopoulos B."/>
            <person name="Lu D."/>
            <person name="Skrede I."/>
            <person name="Drula E."/>
            <person name="Henrissat B."/>
            <person name="Morin E."/>
            <person name="Kohler A."/>
            <person name="Barry K."/>
            <person name="LaButti K."/>
            <person name="Morin E."/>
            <person name="Salamov A."/>
            <person name="Lipzen A."/>
            <person name="Mereny Z."/>
            <person name="Hegedus B."/>
            <person name="Baldrian P."/>
            <person name="Stursova M."/>
            <person name="Weitz H."/>
            <person name="Taylor A."/>
            <person name="Grigoriev I.V."/>
            <person name="Nagy L.G."/>
            <person name="Martin F."/>
            <person name="Kauserud H."/>
        </authorList>
    </citation>
    <scope>NUCLEOTIDE SEQUENCE</scope>
    <source>
        <strain evidence="9">CBHHK173m</strain>
    </source>
</reference>
<dbReference type="FunFam" id="3.40.50.720:FF:000039">
    <property type="entry name" value="Alcohol dehydrogenase AdhP"/>
    <property type="match status" value="1"/>
</dbReference>
<dbReference type="InterPro" id="IPR036291">
    <property type="entry name" value="NAD(P)-bd_dom_sf"/>
</dbReference>
<dbReference type="Pfam" id="PF00107">
    <property type="entry name" value="ADH_zinc_N"/>
    <property type="match status" value="1"/>
</dbReference>
<evidence type="ECO:0000256" key="3">
    <source>
        <dbReference type="ARBA" id="ARBA00013190"/>
    </source>
</evidence>
<dbReference type="Pfam" id="PF08240">
    <property type="entry name" value="ADH_N"/>
    <property type="match status" value="1"/>
</dbReference>
<dbReference type="SUPFAM" id="SSF50129">
    <property type="entry name" value="GroES-like"/>
    <property type="match status" value="1"/>
</dbReference>
<dbReference type="Gene3D" id="3.40.50.720">
    <property type="entry name" value="NAD(P)-binding Rossmann-like Domain"/>
    <property type="match status" value="1"/>
</dbReference>
<dbReference type="GO" id="GO:0005737">
    <property type="term" value="C:cytoplasm"/>
    <property type="evidence" value="ECO:0007669"/>
    <property type="project" value="TreeGrafter"/>
</dbReference>
<accession>A0AAD6U4V9</accession>
<dbReference type="CDD" id="cd08297">
    <property type="entry name" value="CAD3"/>
    <property type="match status" value="1"/>
</dbReference>
<evidence type="ECO:0000256" key="2">
    <source>
        <dbReference type="ARBA" id="ARBA00008072"/>
    </source>
</evidence>
<keyword evidence="4" id="KW-0479">Metal-binding</keyword>
<dbReference type="AlphaFoldDB" id="A0AAD6U4V9"/>
<keyword evidence="5" id="KW-0862">Zinc</keyword>
<organism evidence="9 10">
    <name type="scientific">Mycena belliarum</name>
    <dbReference type="NCBI Taxonomy" id="1033014"/>
    <lineage>
        <taxon>Eukaryota</taxon>
        <taxon>Fungi</taxon>
        <taxon>Dikarya</taxon>
        <taxon>Basidiomycota</taxon>
        <taxon>Agaricomycotina</taxon>
        <taxon>Agaricomycetes</taxon>
        <taxon>Agaricomycetidae</taxon>
        <taxon>Agaricales</taxon>
        <taxon>Marasmiineae</taxon>
        <taxon>Mycenaceae</taxon>
        <taxon>Mycena</taxon>
    </lineage>
</organism>
<dbReference type="PANTHER" id="PTHR42940:SF3">
    <property type="entry name" value="ALCOHOL DEHYDROGENASE 1-RELATED"/>
    <property type="match status" value="1"/>
</dbReference>
<gene>
    <name evidence="9" type="ORF">B0H15DRAFT_848438</name>
</gene>
<evidence type="ECO:0000259" key="8">
    <source>
        <dbReference type="SMART" id="SM00829"/>
    </source>
</evidence>
<dbReference type="PANTHER" id="PTHR42940">
    <property type="entry name" value="ALCOHOL DEHYDROGENASE 1-RELATED"/>
    <property type="match status" value="1"/>
</dbReference>
<dbReference type="SUPFAM" id="SSF51735">
    <property type="entry name" value="NAD(P)-binding Rossmann-fold domains"/>
    <property type="match status" value="1"/>
</dbReference>
<dbReference type="GO" id="GO:0004022">
    <property type="term" value="F:alcohol dehydrogenase (NAD+) activity"/>
    <property type="evidence" value="ECO:0007669"/>
    <property type="project" value="UniProtKB-EC"/>
</dbReference>
<comment type="cofactor">
    <cofactor evidence="1">
        <name>Zn(2+)</name>
        <dbReference type="ChEBI" id="CHEBI:29105"/>
    </cofactor>
</comment>
<dbReference type="SMART" id="SM00829">
    <property type="entry name" value="PKS_ER"/>
    <property type="match status" value="1"/>
</dbReference>
<dbReference type="EMBL" id="JARJCN010000037">
    <property type="protein sequence ID" value="KAJ7084646.1"/>
    <property type="molecule type" value="Genomic_DNA"/>
</dbReference>
<dbReference type="InterPro" id="IPR013154">
    <property type="entry name" value="ADH-like_N"/>
</dbReference>
<dbReference type="EC" id="1.1.1.1" evidence="3"/>